<evidence type="ECO:0000313" key="3">
    <source>
        <dbReference type="EMBL" id="QFU74852.1"/>
    </source>
</evidence>
<dbReference type="Proteomes" id="UP000326287">
    <property type="component" value="Chromosome"/>
</dbReference>
<sequence length="211" mass="21427">MTIQRLALLTALPLQVIASISHAGVLPPSVVSTITLAPTPLPAPPAAPDAGAMAPAVPVPVMDSVMLLAVGLLLMVVAIRFLRHSKASQKIMSIALLGAGLVLGGAGAERTVAALYADFPIAPNCEGVDIVLNGLEPSQVVNDCDTAQDIDTIATDITPGGDLCYVVVLAPENEGTCMSGLTLEPGASCTADLYTEEATSVPGLDCGEVPY</sequence>
<evidence type="ECO:0008006" key="5">
    <source>
        <dbReference type="Google" id="ProtNLM"/>
    </source>
</evidence>
<feature type="chain" id="PRO_5024874012" description="Midcut-by-XrtH protein" evidence="2">
    <location>
        <begin position="24"/>
        <end position="211"/>
    </location>
</feature>
<feature type="transmembrane region" description="Helical" evidence="1">
    <location>
        <begin position="65"/>
        <end position="82"/>
    </location>
</feature>
<protein>
    <recommendedName>
        <fullName evidence="5">Midcut-by-XrtH protein</fullName>
    </recommendedName>
</protein>
<evidence type="ECO:0000256" key="1">
    <source>
        <dbReference type="SAM" id="Phobius"/>
    </source>
</evidence>
<feature type="signal peptide" evidence="2">
    <location>
        <begin position="1"/>
        <end position="23"/>
    </location>
</feature>
<dbReference type="OrthoDB" id="5747130at2"/>
<keyword evidence="4" id="KW-1185">Reference proteome</keyword>
<dbReference type="AlphaFoldDB" id="A0A5P9NGE8"/>
<reference evidence="3 4" key="1">
    <citation type="submission" date="2019-02" db="EMBL/GenBank/DDBJ databases">
        <authorList>
            <person name="Li S.-H."/>
        </authorList>
    </citation>
    <scope>NUCLEOTIDE SEQUENCE [LARGE SCALE GENOMIC DNA]</scope>
    <source>
        <strain evidence="3 4">IMCC14385</strain>
    </source>
</reference>
<keyword evidence="1" id="KW-0812">Transmembrane</keyword>
<accession>A0A5P9NGE8</accession>
<organism evidence="3 4">
    <name type="scientific">Halioglobus maricola</name>
    <dbReference type="NCBI Taxonomy" id="2601894"/>
    <lineage>
        <taxon>Bacteria</taxon>
        <taxon>Pseudomonadati</taxon>
        <taxon>Pseudomonadota</taxon>
        <taxon>Gammaproteobacteria</taxon>
        <taxon>Cellvibrionales</taxon>
        <taxon>Halieaceae</taxon>
        <taxon>Halioglobus</taxon>
    </lineage>
</organism>
<proteinExistence type="predicted"/>
<evidence type="ECO:0000256" key="2">
    <source>
        <dbReference type="SAM" id="SignalP"/>
    </source>
</evidence>
<evidence type="ECO:0000313" key="4">
    <source>
        <dbReference type="Proteomes" id="UP000326287"/>
    </source>
</evidence>
<gene>
    <name evidence="3" type="ORF">EY643_03885</name>
</gene>
<name>A0A5P9NGE8_9GAMM</name>
<keyword evidence="1" id="KW-1133">Transmembrane helix</keyword>
<dbReference type="RefSeq" id="WP_152660959.1">
    <property type="nucleotide sequence ID" value="NZ_CP036422.1"/>
</dbReference>
<keyword evidence="1" id="KW-0472">Membrane</keyword>
<dbReference type="KEGG" id="halc:EY643_03885"/>
<dbReference type="EMBL" id="CP036422">
    <property type="protein sequence ID" value="QFU74852.1"/>
    <property type="molecule type" value="Genomic_DNA"/>
</dbReference>
<keyword evidence="2" id="KW-0732">Signal</keyword>